<evidence type="ECO:0000313" key="3">
    <source>
        <dbReference type="Proteomes" id="UP000662111"/>
    </source>
</evidence>
<comment type="caution">
    <text evidence="2">The sequence shown here is derived from an EMBL/GenBank/DDBJ whole genome shotgun (WGS) entry which is preliminary data.</text>
</comment>
<reference evidence="3" key="1">
    <citation type="journal article" date="2019" name="Int. J. Syst. Evol. Microbiol.">
        <title>The Global Catalogue of Microorganisms (GCM) 10K type strain sequencing project: providing services to taxonomists for standard genome sequencing and annotation.</title>
        <authorList>
            <consortium name="The Broad Institute Genomics Platform"/>
            <consortium name="The Broad Institute Genome Sequencing Center for Infectious Disease"/>
            <person name="Wu L."/>
            <person name="Ma J."/>
        </authorList>
    </citation>
    <scope>NUCLEOTIDE SEQUENCE [LARGE SCALE GENOMIC DNA]</scope>
    <source>
        <strain evidence="3">CGMCC 1.5362</strain>
    </source>
</reference>
<dbReference type="EMBL" id="BMLB01000002">
    <property type="protein sequence ID" value="GGK64068.1"/>
    <property type="molecule type" value="Genomic_DNA"/>
</dbReference>
<accession>A0ABQ2F5K1</accession>
<sequence length="91" mass="9511">MGPGKHTKAVEDALTAAHDQLRPADQPLIELARALAAQLDASGPEGPGTRLAGTYLTTLRTLAARTSTDGPAPRRRPSSLAAIRSQVRTSN</sequence>
<keyword evidence="3" id="KW-1185">Reference proteome</keyword>
<proteinExistence type="predicted"/>
<dbReference type="Proteomes" id="UP000662111">
    <property type="component" value="Unassembled WGS sequence"/>
</dbReference>
<protein>
    <submittedName>
        <fullName evidence="2">Uncharacterized protein</fullName>
    </submittedName>
</protein>
<organism evidence="2 3">
    <name type="scientific">Ornithinimicrobium pekingense</name>
    <dbReference type="NCBI Taxonomy" id="384677"/>
    <lineage>
        <taxon>Bacteria</taxon>
        <taxon>Bacillati</taxon>
        <taxon>Actinomycetota</taxon>
        <taxon>Actinomycetes</taxon>
        <taxon>Micrococcales</taxon>
        <taxon>Ornithinimicrobiaceae</taxon>
        <taxon>Ornithinimicrobium</taxon>
    </lineage>
</organism>
<gene>
    <name evidence="2" type="ORF">GCM10011509_10610</name>
</gene>
<name>A0ABQ2F5K1_9MICO</name>
<feature type="region of interest" description="Disordered" evidence="1">
    <location>
        <begin position="63"/>
        <end position="91"/>
    </location>
</feature>
<evidence type="ECO:0000256" key="1">
    <source>
        <dbReference type="SAM" id="MobiDB-lite"/>
    </source>
</evidence>
<evidence type="ECO:0000313" key="2">
    <source>
        <dbReference type="EMBL" id="GGK64068.1"/>
    </source>
</evidence>